<keyword evidence="2" id="KW-1185">Reference proteome</keyword>
<proteinExistence type="predicted"/>
<name>A0A8H6HTX8_9AGAR</name>
<dbReference type="AlphaFoldDB" id="A0A8H6HTX8"/>
<dbReference type="EMBL" id="JACGCI010000047">
    <property type="protein sequence ID" value="KAF6751793.1"/>
    <property type="molecule type" value="Genomic_DNA"/>
</dbReference>
<dbReference type="Proteomes" id="UP000521943">
    <property type="component" value="Unassembled WGS sequence"/>
</dbReference>
<accession>A0A8H6HTX8</accession>
<gene>
    <name evidence="1" type="ORF">DFP72DRAFT_815849</name>
</gene>
<protein>
    <submittedName>
        <fullName evidence="1">Uncharacterized protein</fullName>
    </submittedName>
</protein>
<organism evidence="1 2">
    <name type="scientific">Ephemerocybe angulata</name>
    <dbReference type="NCBI Taxonomy" id="980116"/>
    <lineage>
        <taxon>Eukaryota</taxon>
        <taxon>Fungi</taxon>
        <taxon>Dikarya</taxon>
        <taxon>Basidiomycota</taxon>
        <taxon>Agaricomycotina</taxon>
        <taxon>Agaricomycetes</taxon>
        <taxon>Agaricomycetidae</taxon>
        <taxon>Agaricales</taxon>
        <taxon>Agaricineae</taxon>
        <taxon>Psathyrellaceae</taxon>
        <taxon>Ephemerocybe</taxon>
    </lineage>
</organism>
<reference evidence="1 2" key="1">
    <citation type="submission" date="2020-07" db="EMBL/GenBank/DDBJ databases">
        <title>Comparative genomics of pyrophilous fungi reveals a link between fire events and developmental genes.</title>
        <authorList>
            <consortium name="DOE Joint Genome Institute"/>
            <person name="Steindorff A.S."/>
            <person name="Carver A."/>
            <person name="Calhoun S."/>
            <person name="Stillman K."/>
            <person name="Liu H."/>
            <person name="Lipzen A."/>
            <person name="Pangilinan J."/>
            <person name="Labutti K."/>
            <person name="Bruns T.D."/>
            <person name="Grigoriev I.V."/>
        </authorList>
    </citation>
    <scope>NUCLEOTIDE SEQUENCE [LARGE SCALE GENOMIC DNA]</scope>
    <source>
        <strain evidence="1 2">CBS 144469</strain>
    </source>
</reference>
<dbReference type="OrthoDB" id="2205812at2759"/>
<evidence type="ECO:0000313" key="1">
    <source>
        <dbReference type="EMBL" id="KAF6751793.1"/>
    </source>
</evidence>
<sequence>MVGGYTQYLVKVQGMPESVLKTLEKIIDDFVYAKNGERKANAVGIETLQQPHVNGGLNLMNLRFRNEAVAMTNLAEYLRPPGNRPFWAHLADLIYRHNAVRRFKAVEPEFLLNPFVQQWDVYTGAKSTPLILRRMYHAGRRYGARVIPVELTPDVRRVMPYWWHPATRPELVSIYNDKWGKCLRHTHHIITV</sequence>
<evidence type="ECO:0000313" key="2">
    <source>
        <dbReference type="Proteomes" id="UP000521943"/>
    </source>
</evidence>
<feature type="non-terminal residue" evidence="1">
    <location>
        <position position="192"/>
    </location>
</feature>
<comment type="caution">
    <text evidence="1">The sequence shown here is derived from an EMBL/GenBank/DDBJ whole genome shotgun (WGS) entry which is preliminary data.</text>
</comment>